<gene>
    <name evidence="1" type="ORF">O181_104533</name>
</gene>
<dbReference type="Proteomes" id="UP000765509">
    <property type="component" value="Unassembled WGS sequence"/>
</dbReference>
<organism evidence="1 2">
    <name type="scientific">Austropuccinia psidii MF-1</name>
    <dbReference type="NCBI Taxonomy" id="1389203"/>
    <lineage>
        <taxon>Eukaryota</taxon>
        <taxon>Fungi</taxon>
        <taxon>Dikarya</taxon>
        <taxon>Basidiomycota</taxon>
        <taxon>Pucciniomycotina</taxon>
        <taxon>Pucciniomycetes</taxon>
        <taxon>Pucciniales</taxon>
        <taxon>Sphaerophragmiaceae</taxon>
        <taxon>Austropuccinia</taxon>
    </lineage>
</organism>
<proteinExistence type="predicted"/>
<name>A0A9Q3JKB3_9BASI</name>
<comment type="caution">
    <text evidence="1">The sequence shown here is derived from an EMBL/GenBank/DDBJ whole genome shotgun (WGS) entry which is preliminary data.</text>
</comment>
<reference evidence="1" key="1">
    <citation type="submission" date="2021-03" db="EMBL/GenBank/DDBJ databases">
        <title>Draft genome sequence of rust myrtle Austropuccinia psidii MF-1, a brazilian biotype.</title>
        <authorList>
            <person name="Quecine M.C."/>
            <person name="Pachon D.M.R."/>
            <person name="Bonatelli M.L."/>
            <person name="Correr F.H."/>
            <person name="Franceschini L.M."/>
            <person name="Leite T.F."/>
            <person name="Margarido G.R.A."/>
            <person name="Almeida C.A."/>
            <person name="Ferrarezi J.A."/>
            <person name="Labate C.A."/>
        </authorList>
    </citation>
    <scope>NUCLEOTIDE SEQUENCE</scope>
    <source>
        <strain evidence="1">MF-1</strain>
    </source>
</reference>
<dbReference type="EMBL" id="AVOT02076380">
    <property type="protein sequence ID" value="MBW0564818.1"/>
    <property type="molecule type" value="Genomic_DNA"/>
</dbReference>
<protein>
    <submittedName>
        <fullName evidence="1">Uncharacterized protein</fullName>
    </submittedName>
</protein>
<evidence type="ECO:0000313" key="1">
    <source>
        <dbReference type="EMBL" id="MBW0564818.1"/>
    </source>
</evidence>
<accession>A0A9Q3JKB3</accession>
<keyword evidence="2" id="KW-1185">Reference proteome</keyword>
<sequence>ISQFSEQTQKKISELEAIHERMKALTASMDKIVKTLQEGHAQLSKASEETNRILNLVFKEQHHIKRDRVLSGSGHKQTV</sequence>
<evidence type="ECO:0000313" key="2">
    <source>
        <dbReference type="Proteomes" id="UP000765509"/>
    </source>
</evidence>
<dbReference type="AlphaFoldDB" id="A0A9Q3JKB3"/>
<feature type="non-terminal residue" evidence="1">
    <location>
        <position position="1"/>
    </location>
</feature>